<evidence type="ECO:0000313" key="3">
    <source>
        <dbReference type="Proteomes" id="UP000285376"/>
    </source>
</evidence>
<name>A0A417Z1D7_9MICO</name>
<evidence type="ECO:0008006" key="4">
    <source>
        <dbReference type="Google" id="ProtNLM"/>
    </source>
</evidence>
<feature type="region of interest" description="Disordered" evidence="1">
    <location>
        <begin position="38"/>
        <end position="71"/>
    </location>
</feature>
<feature type="compositionally biased region" description="Low complexity" evidence="1">
    <location>
        <begin position="57"/>
        <end position="71"/>
    </location>
</feature>
<dbReference type="PROSITE" id="PS51257">
    <property type="entry name" value="PROKAR_LIPOPROTEIN"/>
    <property type="match status" value="1"/>
</dbReference>
<dbReference type="AlphaFoldDB" id="A0A417Z1D7"/>
<dbReference type="Proteomes" id="UP000285376">
    <property type="component" value="Unassembled WGS sequence"/>
</dbReference>
<gene>
    <name evidence="2" type="ORF">D1832_12830</name>
</gene>
<protein>
    <recommendedName>
        <fullName evidence="4">Lipoprotein</fullName>
    </recommendedName>
</protein>
<evidence type="ECO:0000313" key="2">
    <source>
        <dbReference type="EMBL" id="RHW44309.1"/>
    </source>
</evidence>
<reference evidence="2 3" key="1">
    <citation type="submission" date="2018-08" db="EMBL/GenBank/DDBJ databases">
        <title>Whole genome sequence analysis of Dermacoccus abyssi bacteria isolated from Deep Mariana trench Micromonospora spp reveals genes involved in the environmental adaptation and production of secondary metabolites.</title>
        <authorList>
            <person name="Abdel-Mageed W.M."/>
            <person name="Lehri B."/>
            <person name="Nouioui I."/>
            <person name="Goodfellow I."/>
            <person name="Jaspars M."/>
            <person name="Karlyshev A."/>
        </authorList>
    </citation>
    <scope>NUCLEOTIDE SEQUENCE [LARGE SCALE GENOMIC DNA]</scope>
    <source>
        <strain evidence="2 3">MT1.1</strain>
    </source>
</reference>
<dbReference type="RefSeq" id="WP_118914565.1">
    <property type="nucleotide sequence ID" value="NZ_QWLM01000018.1"/>
</dbReference>
<dbReference type="EMBL" id="QWLM01000018">
    <property type="protein sequence ID" value="RHW44309.1"/>
    <property type="molecule type" value="Genomic_DNA"/>
</dbReference>
<sequence length="249" mass="26990">MALTHRSSSATSKRTAEARTVELVATTLALTSCTAASSDGQPRALKVDTPTDGSTRLSAHASSGPGAAGPLLDLSKVRKGDVFTVDQLDRLDAAAAQRAGTVTTTKMYRDDALSQDTTLVTYVDCSHTKAFIQRDGELLVVEREGKPLRDPDHVVAFATVSDACSPPPGKRSTEEFVVTATDDGSVTLTRRQATDHPERIRLVRRYARTEARLTEMHEEKTVGDERRTLGRWTFAYGEKLPVPRRPPGG</sequence>
<organism evidence="2 3">
    <name type="scientific">Dermacoccus abyssi</name>
    <dbReference type="NCBI Taxonomy" id="322596"/>
    <lineage>
        <taxon>Bacteria</taxon>
        <taxon>Bacillati</taxon>
        <taxon>Actinomycetota</taxon>
        <taxon>Actinomycetes</taxon>
        <taxon>Micrococcales</taxon>
        <taxon>Dermacoccaceae</taxon>
        <taxon>Dermacoccus</taxon>
    </lineage>
</organism>
<proteinExistence type="predicted"/>
<comment type="caution">
    <text evidence="2">The sequence shown here is derived from an EMBL/GenBank/DDBJ whole genome shotgun (WGS) entry which is preliminary data.</text>
</comment>
<accession>A0A417Z1D7</accession>
<evidence type="ECO:0000256" key="1">
    <source>
        <dbReference type="SAM" id="MobiDB-lite"/>
    </source>
</evidence>